<evidence type="ECO:0000313" key="2">
    <source>
        <dbReference type="EMBL" id="MCX2978045.1"/>
    </source>
</evidence>
<feature type="domain" description="Transcription factor zinc-finger" evidence="1">
    <location>
        <begin position="11"/>
        <end position="50"/>
    </location>
</feature>
<keyword evidence="3" id="KW-1185">Reference proteome</keyword>
<comment type="caution">
    <text evidence="2">The sequence shown here is derived from an EMBL/GenBank/DDBJ whole genome shotgun (WGS) entry which is preliminary data.</text>
</comment>
<evidence type="ECO:0000259" key="1">
    <source>
        <dbReference type="Pfam" id="PF13453"/>
    </source>
</evidence>
<sequence>MEYDNAVHSMQCPKCDHGMEEVRHGDVVIDRCTHCGGLWFDEDEASHLKELKEGHLLDTGSPKEGWIWDSHADIKCPRCGKEMEKTSDSKQKHIWYEICHDHGIFMDAGEFTDFKFESLFDRFRTLVKGDRNTVAP</sequence>
<proteinExistence type="predicted"/>
<dbReference type="EMBL" id="SHNO01000001">
    <property type="protein sequence ID" value="MCX2978045.1"/>
    <property type="molecule type" value="Genomic_DNA"/>
</dbReference>
<organism evidence="2 3">
    <name type="scientific">Candidatus Marimicrobium litorale</name>
    <dbReference type="NCBI Taxonomy" id="2518991"/>
    <lineage>
        <taxon>Bacteria</taxon>
        <taxon>Pseudomonadati</taxon>
        <taxon>Pseudomonadota</taxon>
        <taxon>Gammaproteobacteria</taxon>
        <taxon>Cellvibrionales</taxon>
        <taxon>Halieaceae</taxon>
        <taxon>Marimicrobium</taxon>
    </lineage>
</organism>
<accession>A0ABT3T780</accession>
<name>A0ABT3T780_9GAMM</name>
<protein>
    <recommendedName>
        <fullName evidence="1">Transcription factor zinc-finger domain-containing protein</fullName>
    </recommendedName>
</protein>
<evidence type="ECO:0000313" key="3">
    <source>
        <dbReference type="Proteomes" id="UP001143304"/>
    </source>
</evidence>
<gene>
    <name evidence="2" type="ORF">EYC82_11830</name>
</gene>
<dbReference type="Proteomes" id="UP001143304">
    <property type="component" value="Unassembled WGS sequence"/>
</dbReference>
<dbReference type="InterPro" id="IPR027392">
    <property type="entry name" value="TF_Znf"/>
</dbReference>
<dbReference type="Pfam" id="PF13453">
    <property type="entry name" value="Zn_ribbon_TFIIB"/>
    <property type="match status" value="1"/>
</dbReference>
<dbReference type="RefSeq" id="WP_279249747.1">
    <property type="nucleotide sequence ID" value="NZ_SHNO01000001.1"/>
</dbReference>
<reference evidence="2" key="1">
    <citation type="submission" date="2019-02" db="EMBL/GenBank/DDBJ databases">
        <authorList>
            <person name="Li S.-H."/>
        </authorList>
    </citation>
    <scope>NUCLEOTIDE SEQUENCE</scope>
    <source>
        <strain evidence="2">IMCC11814</strain>
    </source>
</reference>